<dbReference type="EMBL" id="VNFE01000002">
    <property type="protein sequence ID" value="TVU91026.1"/>
    <property type="molecule type" value="Genomic_DNA"/>
</dbReference>
<dbReference type="CDD" id="cd04301">
    <property type="entry name" value="NAT_SF"/>
    <property type="match status" value="1"/>
</dbReference>
<dbReference type="Pfam" id="PF00583">
    <property type="entry name" value="Acetyltransf_1"/>
    <property type="match status" value="1"/>
</dbReference>
<reference evidence="4 5" key="1">
    <citation type="submission" date="2019-07" db="EMBL/GenBank/DDBJ databases">
        <title>Diversity of Bacteria from Kongsfjorden, Arctic.</title>
        <authorList>
            <person name="Yu Y."/>
        </authorList>
    </citation>
    <scope>NUCLEOTIDE SEQUENCE [LARGE SCALE GENOMIC DNA]</scope>
    <source>
        <strain evidence="4 5">SM1922</strain>
    </source>
</reference>
<sequence>MLNGVRHMKTTLRTPVKTDYDAIATWISDEKACARWAGSSLPFPFVAANLPELLAVEGCSNYCLSDIDNNCVGFGQFWPGKQGSVHIGRIIISPEARGNGAGRLLCEKLIEKARQLTVASTVTLRVYRDNHAARSLYSSLGFFVIESESTDDLLFMSTTANDDA</sequence>
<evidence type="ECO:0000259" key="3">
    <source>
        <dbReference type="PROSITE" id="PS51186"/>
    </source>
</evidence>
<dbReference type="Proteomes" id="UP000317288">
    <property type="component" value="Unassembled WGS sequence"/>
</dbReference>
<dbReference type="PANTHER" id="PTHR43877:SF2">
    <property type="entry name" value="AMINOALKYLPHOSPHONATE N-ACETYLTRANSFERASE-RELATED"/>
    <property type="match status" value="1"/>
</dbReference>
<evidence type="ECO:0000313" key="4">
    <source>
        <dbReference type="EMBL" id="TVU91026.1"/>
    </source>
</evidence>
<dbReference type="InterPro" id="IPR050832">
    <property type="entry name" value="Bact_Acetyltransf"/>
</dbReference>
<keyword evidence="2" id="KW-0012">Acyltransferase</keyword>
<dbReference type="SUPFAM" id="SSF55729">
    <property type="entry name" value="Acyl-CoA N-acyltransferases (Nat)"/>
    <property type="match status" value="1"/>
</dbReference>
<dbReference type="InterPro" id="IPR000182">
    <property type="entry name" value="GNAT_dom"/>
</dbReference>
<name>A0A558JBK8_9GAMM</name>
<dbReference type="AlphaFoldDB" id="A0A558JBK8"/>
<comment type="caution">
    <text evidence="4">The sequence shown here is derived from an EMBL/GenBank/DDBJ whole genome shotgun (WGS) entry which is preliminary data.</text>
</comment>
<gene>
    <name evidence="4" type="ORF">FQP89_08070</name>
</gene>
<keyword evidence="1 4" id="KW-0808">Transferase</keyword>
<protein>
    <submittedName>
        <fullName evidence="4">GNAT family N-acetyltransferase</fullName>
    </submittedName>
</protein>
<dbReference type="GO" id="GO:0016747">
    <property type="term" value="F:acyltransferase activity, transferring groups other than amino-acyl groups"/>
    <property type="evidence" value="ECO:0007669"/>
    <property type="project" value="InterPro"/>
</dbReference>
<evidence type="ECO:0000256" key="1">
    <source>
        <dbReference type="ARBA" id="ARBA00022679"/>
    </source>
</evidence>
<dbReference type="Gene3D" id="3.40.630.30">
    <property type="match status" value="1"/>
</dbReference>
<dbReference type="InterPro" id="IPR016181">
    <property type="entry name" value="Acyl_CoA_acyltransferase"/>
</dbReference>
<feature type="domain" description="N-acetyltransferase" evidence="3">
    <location>
        <begin position="10"/>
        <end position="161"/>
    </location>
</feature>
<evidence type="ECO:0000256" key="2">
    <source>
        <dbReference type="ARBA" id="ARBA00023315"/>
    </source>
</evidence>
<dbReference type="PROSITE" id="PS51186">
    <property type="entry name" value="GNAT"/>
    <property type="match status" value="1"/>
</dbReference>
<dbReference type="PANTHER" id="PTHR43877">
    <property type="entry name" value="AMINOALKYLPHOSPHONATE N-ACETYLTRANSFERASE-RELATED-RELATED"/>
    <property type="match status" value="1"/>
</dbReference>
<accession>A0A558JBK8</accession>
<evidence type="ECO:0000313" key="5">
    <source>
        <dbReference type="Proteomes" id="UP000317288"/>
    </source>
</evidence>
<proteinExistence type="predicted"/>
<organism evidence="4 5">
    <name type="scientific">Vreelandella titanicae</name>
    <dbReference type="NCBI Taxonomy" id="664683"/>
    <lineage>
        <taxon>Bacteria</taxon>
        <taxon>Pseudomonadati</taxon>
        <taxon>Pseudomonadota</taxon>
        <taxon>Gammaproteobacteria</taxon>
        <taxon>Oceanospirillales</taxon>
        <taxon>Halomonadaceae</taxon>
        <taxon>Vreelandella</taxon>
    </lineage>
</organism>